<reference evidence="2" key="1">
    <citation type="journal article" date="2014" name="Int. J. Syst. Evol. Microbiol.">
        <title>Complete genome sequence of Corynebacterium casei LMG S-19264T (=DSM 44701T), isolated from a smear-ripened cheese.</title>
        <authorList>
            <consortium name="US DOE Joint Genome Institute (JGI-PGF)"/>
            <person name="Walter F."/>
            <person name="Albersmeier A."/>
            <person name="Kalinowski J."/>
            <person name="Ruckert C."/>
        </authorList>
    </citation>
    <scope>NUCLEOTIDE SEQUENCE</scope>
    <source>
        <strain evidence="2">VKM B-2484</strain>
    </source>
</reference>
<dbReference type="Proteomes" id="UP001143370">
    <property type="component" value="Unassembled WGS sequence"/>
</dbReference>
<evidence type="ECO:0000313" key="2">
    <source>
        <dbReference type="EMBL" id="GLK72613.1"/>
    </source>
</evidence>
<comment type="caution">
    <text evidence="2">The sequence shown here is derived from an EMBL/GenBank/DDBJ whole genome shotgun (WGS) entry which is preliminary data.</text>
</comment>
<protein>
    <submittedName>
        <fullName evidence="2">Uncharacterized protein</fullName>
    </submittedName>
</protein>
<organism evidence="2 3">
    <name type="scientific">Ancylobacter dichloromethanicus</name>
    <dbReference type="NCBI Taxonomy" id="518825"/>
    <lineage>
        <taxon>Bacteria</taxon>
        <taxon>Pseudomonadati</taxon>
        <taxon>Pseudomonadota</taxon>
        <taxon>Alphaproteobacteria</taxon>
        <taxon>Hyphomicrobiales</taxon>
        <taxon>Xanthobacteraceae</taxon>
        <taxon>Ancylobacter</taxon>
    </lineage>
</organism>
<evidence type="ECO:0000256" key="1">
    <source>
        <dbReference type="SAM" id="SignalP"/>
    </source>
</evidence>
<proteinExistence type="predicted"/>
<dbReference type="EMBL" id="BSFJ01000018">
    <property type="protein sequence ID" value="GLK72613.1"/>
    <property type="molecule type" value="Genomic_DNA"/>
</dbReference>
<evidence type="ECO:0000313" key="3">
    <source>
        <dbReference type="Proteomes" id="UP001143370"/>
    </source>
</evidence>
<gene>
    <name evidence="2" type="ORF">GCM10017643_27290</name>
</gene>
<reference evidence="2" key="2">
    <citation type="submission" date="2023-01" db="EMBL/GenBank/DDBJ databases">
        <authorList>
            <person name="Sun Q."/>
            <person name="Evtushenko L."/>
        </authorList>
    </citation>
    <scope>NUCLEOTIDE SEQUENCE</scope>
    <source>
        <strain evidence="2">VKM B-2484</strain>
    </source>
</reference>
<feature type="chain" id="PRO_5040744262" evidence="1">
    <location>
        <begin position="31"/>
        <end position="75"/>
    </location>
</feature>
<keyword evidence="1" id="KW-0732">Signal</keyword>
<name>A0A9W6MZY7_9HYPH</name>
<keyword evidence="3" id="KW-1185">Reference proteome</keyword>
<feature type="signal peptide" evidence="1">
    <location>
        <begin position="1"/>
        <end position="30"/>
    </location>
</feature>
<dbReference type="AlphaFoldDB" id="A0A9W6MZY7"/>
<accession>A0A9W6MZY7</accession>
<sequence length="75" mass="7942">MQTTSNTALLRLASVLTGTLFLVGCVTTTAGEGTTGKAVCRSFRPITWSAQDTDETIAQVKAHNAVWREICGAGR</sequence>